<dbReference type="InterPro" id="IPR013729">
    <property type="entry name" value="MBF1_N"/>
</dbReference>
<dbReference type="GO" id="GO:0005634">
    <property type="term" value="C:nucleus"/>
    <property type="evidence" value="ECO:0007669"/>
    <property type="project" value="TreeGrafter"/>
</dbReference>
<evidence type="ECO:0000256" key="6">
    <source>
        <dbReference type="ARBA" id="ARBA00023163"/>
    </source>
</evidence>
<proteinExistence type="inferred from homology"/>
<dbReference type="CDD" id="cd00093">
    <property type="entry name" value="HTH_XRE"/>
    <property type="match status" value="1"/>
</dbReference>
<reference evidence="10" key="1">
    <citation type="journal article" date="2014" name="Genome Announc.">
        <title>Draft genome sequence of the formaldehyde-resistant fungus Byssochlamys spectabilis No. 5 (anamorph Paecilomyces variotii No. 5) (NBRC109023).</title>
        <authorList>
            <person name="Oka T."/>
            <person name="Ekino K."/>
            <person name="Fukuda K."/>
            <person name="Nomura Y."/>
        </authorList>
    </citation>
    <scope>NUCLEOTIDE SEQUENCE [LARGE SCALE GENOMIC DNA]</scope>
    <source>
        <strain evidence="10">No. 5 / NBRC 109023</strain>
    </source>
</reference>
<dbReference type="GO" id="GO:0003677">
    <property type="term" value="F:DNA binding"/>
    <property type="evidence" value="ECO:0007669"/>
    <property type="project" value="UniProtKB-KW"/>
</dbReference>
<keyword evidence="6" id="KW-0804">Transcription</keyword>
<dbReference type="InterPro" id="IPR010982">
    <property type="entry name" value="Lambda_DNA-bd_dom_sf"/>
</dbReference>
<feature type="domain" description="HTH cro/C1-type" evidence="8">
    <location>
        <begin position="267"/>
        <end position="323"/>
    </location>
</feature>
<dbReference type="Gene3D" id="1.10.260.40">
    <property type="entry name" value="lambda repressor-like DNA-binding domains"/>
    <property type="match status" value="1"/>
</dbReference>
<dbReference type="SUPFAM" id="SSF47413">
    <property type="entry name" value="lambda repressor-like DNA-binding domains"/>
    <property type="match status" value="1"/>
</dbReference>
<dbReference type="PANTHER" id="PTHR10245">
    <property type="entry name" value="ENDOTHELIAL DIFFERENTIATION-RELATED FACTOR 1 MULTIPROTEIN BRIDGING FACTOR 1"/>
    <property type="match status" value="1"/>
</dbReference>
<dbReference type="AlphaFoldDB" id="V5FHJ4"/>
<dbReference type="Proteomes" id="UP000018001">
    <property type="component" value="Unassembled WGS sequence"/>
</dbReference>
<dbReference type="eggNOG" id="KOG3398">
    <property type="taxonomic scope" value="Eukaryota"/>
</dbReference>
<dbReference type="Pfam" id="PF01381">
    <property type="entry name" value="HTH_3"/>
    <property type="match status" value="1"/>
</dbReference>
<evidence type="ECO:0000256" key="5">
    <source>
        <dbReference type="ARBA" id="ARBA00023159"/>
    </source>
</evidence>
<evidence type="ECO:0000256" key="2">
    <source>
        <dbReference type="ARBA" id="ARBA00014317"/>
    </source>
</evidence>
<keyword evidence="5" id="KW-0010">Activator</keyword>
<evidence type="ECO:0000256" key="3">
    <source>
        <dbReference type="ARBA" id="ARBA00023015"/>
    </source>
</evidence>
<dbReference type="InterPro" id="IPR001387">
    <property type="entry name" value="Cro/C1-type_HTH"/>
</dbReference>
<dbReference type="FunFam" id="1.10.260.40:FF:000030">
    <property type="entry name" value="Coactivator bridging factor 1"/>
    <property type="match status" value="1"/>
</dbReference>
<evidence type="ECO:0000313" key="9">
    <source>
        <dbReference type="EMBL" id="GAD97184.1"/>
    </source>
</evidence>
<evidence type="ECO:0000256" key="4">
    <source>
        <dbReference type="ARBA" id="ARBA00023125"/>
    </source>
</evidence>
<keyword evidence="10" id="KW-1185">Reference proteome</keyword>
<dbReference type="Gene3D" id="2.120.10.70">
    <property type="entry name" value="Fucose-specific lectin"/>
    <property type="match status" value="1"/>
</dbReference>
<evidence type="ECO:0000313" key="10">
    <source>
        <dbReference type="Proteomes" id="UP000018001"/>
    </source>
</evidence>
<gene>
    <name evidence="9" type="ORF">PVAR5_5857</name>
</gene>
<comment type="similarity">
    <text evidence="1">Belongs to the MBF1 family.</text>
</comment>
<organism evidence="9 10">
    <name type="scientific">Byssochlamys spectabilis (strain No. 5 / NBRC 109023)</name>
    <name type="common">Paecilomyces variotii</name>
    <dbReference type="NCBI Taxonomy" id="1356009"/>
    <lineage>
        <taxon>Eukaryota</taxon>
        <taxon>Fungi</taxon>
        <taxon>Dikarya</taxon>
        <taxon>Ascomycota</taxon>
        <taxon>Pezizomycotina</taxon>
        <taxon>Eurotiomycetes</taxon>
        <taxon>Eurotiomycetidae</taxon>
        <taxon>Eurotiales</taxon>
        <taxon>Thermoascaceae</taxon>
        <taxon>Paecilomyces</taxon>
    </lineage>
</organism>
<name>V5FHJ4_BYSSN</name>
<evidence type="ECO:0000256" key="1">
    <source>
        <dbReference type="ARBA" id="ARBA00009802"/>
    </source>
</evidence>
<dbReference type="HOGENOM" id="CLU_831531_0_0_1"/>
<sequence>MSVPESYSAVESDNTSILFYTKRDGGGKIIKARVPRISAVAYTDQYKKKQASYITSMIRIYYIGYNDDDGKPQLKELCQTDGGYWFEGALSKQQFVHISEKSRIVANVEFGQGDLKVFYLNEREIMYVVKVDLNKEMWFAPNSHYYPATGISPYTRHTPPPVGTYVVSLQLLHFRFNSKSAKMSDWDSVTRIGSKNRGGPVTRETVVKGKSALNAAQRSGLIVGTEKKYATGNAGARSGEGQHLTKVDRSDDIVKPKTVGIKVGEAIKKRRNEEPYKMTQKELATKCNTTPGVVADFERGTATPDQKVLSAMERVLNVKLRGNDIGQEKFPKKK</sequence>
<keyword evidence="4" id="KW-0238">DNA-binding</keyword>
<dbReference type="SMART" id="SM00530">
    <property type="entry name" value="HTH_XRE"/>
    <property type="match status" value="1"/>
</dbReference>
<keyword evidence="3" id="KW-0805">Transcription regulation</keyword>
<dbReference type="Pfam" id="PF08523">
    <property type="entry name" value="MBF1"/>
    <property type="match status" value="1"/>
</dbReference>
<dbReference type="InParanoid" id="V5FHJ4"/>
<protein>
    <recommendedName>
        <fullName evidence="2">Multiprotein-bridging factor 1</fullName>
    </recommendedName>
</protein>
<comment type="caution">
    <text evidence="9">The sequence shown here is derived from an EMBL/GenBank/DDBJ whole genome shotgun (WGS) entry which is preliminary data.</text>
</comment>
<evidence type="ECO:0000259" key="8">
    <source>
        <dbReference type="PROSITE" id="PS50943"/>
    </source>
</evidence>
<dbReference type="OrthoDB" id="10253401at2759"/>
<evidence type="ECO:0000256" key="7">
    <source>
        <dbReference type="ARBA" id="ARBA00035107"/>
    </source>
</evidence>
<accession>V5FHJ4</accession>
<dbReference type="PANTHER" id="PTHR10245:SF15">
    <property type="entry name" value="ENDOTHELIAL DIFFERENTIATION-RELATED FACTOR 1"/>
    <property type="match status" value="1"/>
</dbReference>
<dbReference type="PROSITE" id="PS50943">
    <property type="entry name" value="HTH_CROC1"/>
    <property type="match status" value="1"/>
</dbReference>
<dbReference type="EMBL" id="BAUL01000189">
    <property type="protein sequence ID" value="GAD97184.1"/>
    <property type="molecule type" value="Genomic_DNA"/>
</dbReference>
<comment type="function">
    <text evidence="7">Transcriptional coactivator that stimulates GCN4-dependent transcriptional activity by bridging the DNA-binding region of GCN4 and TBP (SPT15), thereby recruiting TBP to GCN4-bound promoters. Involved in induction of the ribosome quality control (RQC) pathway; a pathway that degrades nascent peptide chains during problematic translation. Required to prevent stalled ribosomes from frameshifting.</text>
</comment>